<dbReference type="EMBL" id="CAJNJA010009413">
    <property type="protein sequence ID" value="CAE7246526.1"/>
    <property type="molecule type" value="Genomic_DNA"/>
</dbReference>
<feature type="non-terminal residue" evidence="2">
    <location>
        <position position="71"/>
    </location>
</feature>
<sequence>AVRDADFTDTSSEEDEGIGDALPIEEIPEEIEIEDDAFGYGSRSLNPRDFRRDLRADLASSLNSSTDMDKE</sequence>
<keyword evidence="3" id="KW-1185">Reference proteome</keyword>
<dbReference type="AlphaFoldDB" id="A0A812LT95"/>
<reference evidence="2" key="1">
    <citation type="submission" date="2021-02" db="EMBL/GenBank/DDBJ databases">
        <authorList>
            <person name="Dougan E. K."/>
            <person name="Rhodes N."/>
            <person name="Thang M."/>
            <person name="Chan C."/>
        </authorList>
    </citation>
    <scope>NUCLEOTIDE SEQUENCE</scope>
</reference>
<name>A0A812LT95_9DINO</name>
<accession>A0A812LT95</accession>
<protein>
    <submittedName>
        <fullName evidence="2">Uncharacterized protein</fullName>
    </submittedName>
</protein>
<feature type="region of interest" description="Disordered" evidence="1">
    <location>
        <begin position="1"/>
        <end position="40"/>
    </location>
</feature>
<evidence type="ECO:0000256" key="1">
    <source>
        <dbReference type="SAM" id="MobiDB-lite"/>
    </source>
</evidence>
<gene>
    <name evidence="2" type="ORF">SNEC2469_LOCUS4827</name>
</gene>
<evidence type="ECO:0000313" key="3">
    <source>
        <dbReference type="Proteomes" id="UP000601435"/>
    </source>
</evidence>
<feature type="compositionally biased region" description="Acidic residues" evidence="1">
    <location>
        <begin position="26"/>
        <end position="37"/>
    </location>
</feature>
<dbReference type="Proteomes" id="UP000601435">
    <property type="component" value="Unassembled WGS sequence"/>
</dbReference>
<organism evidence="2 3">
    <name type="scientific">Symbiodinium necroappetens</name>
    <dbReference type="NCBI Taxonomy" id="1628268"/>
    <lineage>
        <taxon>Eukaryota</taxon>
        <taxon>Sar</taxon>
        <taxon>Alveolata</taxon>
        <taxon>Dinophyceae</taxon>
        <taxon>Suessiales</taxon>
        <taxon>Symbiodiniaceae</taxon>
        <taxon>Symbiodinium</taxon>
    </lineage>
</organism>
<evidence type="ECO:0000313" key="2">
    <source>
        <dbReference type="EMBL" id="CAE7246526.1"/>
    </source>
</evidence>
<proteinExistence type="predicted"/>
<comment type="caution">
    <text evidence="2">The sequence shown here is derived from an EMBL/GenBank/DDBJ whole genome shotgun (WGS) entry which is preliminary data.</text>
</comment>